<dbReference type="CDD" id="cd17339">
    <property type="entry name" value="MFS_NIMT_CynX_like"/>
    <property type="match status" value="1"/>
</dbReference>
<dbReference type="AlphaFoldDB" id="A0A841Y883"/>
<accession>A0A841Y883</accession>
<dbReference type="GO" id="GO:0022857">
    <property type="term" value="F:transmembrane transporter activity"/>
    <property type="evidence" value="ECO:0007669"/>
    <property type="project" value="InterPro"/>
</dbReference>
<evidence type="ECO:0000259" key="7">
    <source>
        <dbReference type="PROSITE" id="PS50850"/>
    </source>
</evidence>
<dbReference type="SUPFAM" id="SSF103473">
    <property type="entry name" value="MFS general substrate transporter"/>
    <property type="match status" value="1"/>
</dbReference>
<feature type="transmembrane region" description="Helical" evidence="6">
    <location>
        <begin position="356"/>
        <end position="372"/>
    </location>
</feature>
<feature type="domain" description="Major facilitator superfamily (MFS) profile" evidence="7">
    <location>
        <begin position="21"/>
        <end position="400"/>
    </location>
</feature>
<keyword evidence="5 6" id="KW-0472">Membrane</keyword>
<protein>
    <submittedName>
        <fullName evidence="8">MFS transporter</fullName>
    </submittedName>
</protein>
<feature type="transmembrane region" description="Helical" evidence="6">
    <location>
        <begin position="84"/>
        <end position="103"/>
    </location>
</feature>
<evidence type="ECO:0000256" key="2">
    <source>
        <dbReference type="ARBA" id="ARBA00022448"/>
    </source>
</evidence>
<dbReference type="RefSeq" id="WP_185376304.1">
    <property type="nucleotide sequence ID" value="NZ_JAARPL010000003.1"/>
</dbReference>
<evidence type="ECO:0000256" key="5">
    <source>
        <dbReference type="ARBA" id="ARBA00023136"/>
    </source>
</evidence>
<keyword evidence="4 6" id="KW-1133">Transmembrane helix</keyword>
<dbReference type="PANTHER" id="PTHR23523">
    <property type="match status" value="1"/>
</dbReference>
<evidence type="ECO:0000313" key="8">
    <source>
        <dbReference type="EMBL" id="MBC1371652.1"/>
    </source>
</evidence>
<dbReference type="Proteomes" id="UP000591929">
    <property type="component" value="Unassembled WGS sequence"/>
</dbReference>
<feature type="transmembrane region" description="Helical" evidence="6">
    <location>
        <begin position="21"/>
        <end position="38"/>
    </location>
</feature>
<feature type="transmembrane region" description="Helical" evidence="6">
    <location>
        <begin position="173"/>
        <end position="194"/>
    </location>
</feature>
<dbReference type="InterPro" id="IPR036259">
    <property type="entry name" value="MFS_trans_sf"/>
</dbReference>
<dbReference type="PANTHER" id="PTHR23523:SF2">
    <property type="entry name" value="2-NITROIMIDAZOLE TRANSPORTER"/>
    <property type="match status" value="1"/>
</dbReference>
<dbReference type="EMBL" id="JAARPL010000003">
    <property type="protein sequence ID" value="MBC1371652.1"/>
    <property type="molecule type" value="Genomic_DNA"/>
</dbReference>
<sequence>MKLIEKELVSAQENVKVRSRLLLIIGIILVASNLRAPITAISPLLGYMRADLPLSNTMTGFLTTLPLLAFAGLSPFVSQLARKWGMELLVFFALCFMVFGSLIRPFGGIPVLLFGTFLIGLAIAVGNVLLPSLIKKEFPFKMGLMTGIYSISMNVSAMLASGLSVPIAVNAGLGWQGALVIWSVFAVIALLVWLPQLRHNTRTAPANVAVTPKRQNIWKSPLAWKITIFMGMQSTVFYVMVAWLPGILIDQGIASAQAGFMLSILQLGILPFTFVVPIIASKMKSQQPIVIVMCLLLLAGTGGLMFGSGYIWLITASVFIIGIASGTAFSVCMMFFNLRTTTAIEAADLSGMAQSIGYLLAAAMPTLFGFLHDLTGGYVIPLGILIFATLVLFITGLDAARDKKVFSK</sequence>
<proteinExistence type="predicted"/>
<dbReference type="GO" id="GO:0005886">
    <property type="term" value="C:plasma membrane"/>
    <property type="evidence" value="ECO:0007669"/>
    <property type="project" value="UniProtKB-SubCell"/>
</dbReference>
<comment type="caution">
    <text evidence="8">The sequence shown here is derived from an EMBL/GenBank/DDBJ whole genome shotgun (WGS) entry which is preliminary data.</text>
</comment>
<name>A0A841Y883_9LIST</name>
<evidence type="ECO:0000256" key="6">
    <source>
        <dbReference type="SAM" id="Phobius"/>
    </source>
</evidence>
<feature type="transmembrane region" description="Helical" evidence="6">
    <location>
        <begin position="109"/>
        <end position="130"/>
    </location>
</feature>
<comment type="subcellular location">
    <subcellularLocation>
        <location evidence="1">Cell membrane</location>
        <topology evidence="1">Multi-pass membrane protein</topology>
    </subcellularLocation>
</comment>
<dbReference type="Pfam" id="PF07690">
    <property type="entry name" value="MFS_1"/>
    <property type="match status" value="1"/>
</dbReference>
<organism evidence="8 9">
    <name type="scientific">Listeria booriae</name>
    <dbReference type="NCBI Taxonomy" id="1552123"/>
    <lineage>
        <taxon>Bacteria</taxon>
        <taxon>Bacillati</taxon>
        <taxon>Bacillota</taxon>
        <taxon>Bacilli</taxon>
        <taxon>Bacillales</taxon>
        <taxon>Listeriaceae</taxon>
        <taxon>Listeria</taxon>
    </lineage>
</organism>
<feature type="transmembrane region" description="Helical" evidence="6">
    <location>
        <begin position="222"/>
        <end position="244"/>
    </location>
</feature>
<feature type="transmembrane region" description="Helical" evidence="6">
    <location>
        <begin position="288"/>
        <end position="306"/>
    </location>
</feature>
<evidence type="ECO:0000313" key="9">
    <source>
        <dbReference type="Proteomes" id="UP000591929"/>
    </source>
</evidence>
<feature type="transmembrane region" description="Helical" evidence="6">
    <location>
        <begin position="312"/>
        <end position="336"/>
    </location>
</feature>
<reference evidence="8 9" key="1">
    <citation type="submission" date="2020-03" db="EMBL/GenBank/DDBJ databases">
        <title>Soil Listeria distribution.</title>
        <authorList>
            <person name="Liao J."/>
            <person name="Wiedmann M."/>
        </authorList>
    </citation>
    <scope>NUCLEOTIDE SEQUENCE [LARGE SCALE GENOMIC DNA]</scope>
    <source>
        <strain evidence="8 9">FSL L7-1681</strain>
    </source>
</reference>
<dbReference type="PROSITE" id="PS50850">
    <property type="entry name" value="MFS"/>
    <property type="match status" value="1"/>
</dbReference>
<gene>
    <name evidence="8" type="ORF">HB847_04655</name>
</gene>
<dbReference type="InterPro" id="IPR011701">
    <property type="entry name" value="MFS"/>
</dbReference>
<feature type="transmembrane region" description="Helical" evidence="6">
    <location>
        <begin position="378"/>
        <end position="400"/>
    </location>
</feature>
<feature type="transmembrane region" description="Helical" evidence="6">
    <location>
        <begin position="256"/>
        <end position="276"/>
    </location>
</feature>
<dbReference type="InterPro" id="IPR020846">
    <property type="entry name" value="MFS_dom"/>
</dbReference>
<dbReference type="Gene3D" id="1.20.1250.20">
    <property type="entry name" value="MFS general substrate transporter like domains"/>
    <property type="match status" value="1"/>
</dbReference>
<evidence type="ECO:0000256" key="1">
    <source>
        <dbReference type="ARBA" id="ARBA00004651"/>
    </source>
</evidence>
<feature type="transmembrane region" description="Helical" evidence="6">
    <location>
        <begin position="142"/>
        <end position="167"/>
    </location>
</feature>
<keyword evidence="2" id="KW-0813">Transport</keyword>
<evidence type="ECO:0000256" key="4">
    <source>
        <dbReference type="ARBA" id="ARBA00022989"/>
    </source>
</evidence>
<dbReference type="InterPro" id="IPR052524">
    <property type="entry name" value="MFS_Cyanate_Porter"/>
</dbReference>
<evidence type="ECO:0000256" key="3">
    <source>
        <dbReference type="ARBA" id="ARBA00022692"/>
    </source>
</evidence>
<keyword evidence="3 6" id="KW-0812">Transmembrane</keyword>
<feature type="transmembrane region" description="Helical" evidence="6">
    <location>
        <begin position="58"/>
        <end position="77"/>
    </location>
</feature>